<dbReference type="EMBL" id="MHKO01000025">
    <property type="protein sequence ID" value="OGY92272.1"/>
    <property type="molecule type" value="Genomic_DNA"/>
</dbReference>
<evidence type="ECO:0000313" key="2">
    <source>
        <dbReference type="Proteomes" id="UP000178109"/>
    </source>
</evidence>
<dbReference type="Proteomes" id="UP000178109">
    <property type="component" value="Unassembled WGS sequence"/>
</dbReference>
<proteinExistence type="predicted"/>
<sequence>MKVYKTKTKKFSGSDFHEVRKKAFGLYSQLKKKTKRRPYIRSAYFNKEKIFLDVFWSHLFEKPNWRDRVRRLKYFGCAIELIQNSHFEPKSKENPNNFSEILHRFYGTADNELFYVQIKENKRTGQKIFMSVFPDEK</sequence>
<accession>A0A1G2BT88</accession>
<organism evidence="1 2">
    <name type="scientific">Candidatus Komeilibacteria bacterium RIFCSPLOWO2_02_FULL_48_11</name>
    <dbReference type="NCBI Taxonomy" id="1798553"/>
    <lineage>
        <taxon>Bacteria</taxon>
        <taxon>Candidatus Komeiliibacteriota</taxon>
    </lineage>
</organism>
<protein>
    <submittedName>
        <fullName evidence="1">Uncharacterized protein</fullName>
    </submittedName>
</protein>
<evidence type="ECO:0000313" key="1">
    <source>
        <dbReference type="EMBL" id="OGY92272.1"/>
    </source>
</evidence>
<comment type="caution">
    <text evidence="1">The sequence shown here is derived from an EMBL/GenBank/DDBJ whole genome shotgun (WGS) entry which is preliminary data.</text>
</comment>
<reference evidence="1 2" key="1">
    <citation type="journal article" date="2016" name="Nat. Commun.">
        <title>Thousands of microbial genomes shed light on interconnected biogeochemical processes in an aquifer system.</title>
        <authorList>
            <person name="Anantharaman K."/>
            <person name="Brown C.T."/>
            <person name="Hug L.A."/>
            <person name="Sharon I."/>
            <person name="Castelle C.J."/>
            <person name="Probst A.J."/>
            <person name="Thomas B.C."/>
            <person name="Singh A."/>
            <person name="Wilkins M.J."/>
            <person name="Karaoz U."/>
            <person name="Brodie E.L."/>
            <person name="Williams K.H."/>
            <person name="Hubbard S.S."/>
            <person name="Banfield J.F."/>
        </authorList>
    </citation>
    <scope>NUCLEOTIDE SEQUENCE [LARGE SCALE GENOMIC DNA]</scope>
</reference>
<gene>
    <name evidence="1" type="ORF">A3H70_03460</name>
</gene>
<name>A0A1G2BT88_9BACT</name>
<dbReference type="AlphaFoldDB" id="A0A1G2BT88"/>
<dbReference type="STRING" id="1798553.A3H70_03460"/>